<protein>
    <submittedName>
        <fullName evidence="1">Uncharacterized protein</fullName>
    </submittedName>
</protein>
<evidence type="ECO:0000313" key="2">
    <source>
        <dbReference type="Proteomes" id="UP000027931"/>
    </source>
</evidence>
<comment type="caution">
    <text evidence="1">The sequence shown here is derived from an EMBL/GenBank/DDBJ whole genome shotgun (WGS) entry which is preliminary data.</text>
</comment>
<dbReference type="EMBL" id="JMIR01000004">
    <property type="protein sequence ID" value="KEO84467.1"/>
    <property type="molecule type" value="Genomic_DNA"/>
</dbReference>
<gene>
    <name evidence="1" type="ORF">EL26_05045</name>
</gene>
<evidence type="ECO:0000313" key="1">
    <source>
        <dbReference type="EMBL" id="KEO84467.1"/>
    </source>
</evidence>
<organism evidence="1 2">
    <name type="scientific">Tumebacillus flagellatus</name>
    <dbReference type="NCBI Taxonomy" id="1157490"/>
    <lineage>
        <taxon>Bacteria</taxon>
        <taxon>Bacillati</taxon>
        <taxon>Bacillota</taxon>
        <taxon>Bacilli</taxon>
        <taxon>Bacillales</taxon>
        <taxon>Alicyclobacillaceae</taxon>
        <taxon>Tumebacillus</taxon>
    </lineage>
</organism>
<accession>A0A074MFA4</accession>
<dbReference type="AlphaFoldDB" id="A0A074MFA4"/>
<keyword evidence="2" id="KW-1185">Reference proteome</keyword>
<sequence length="102" mass="11977">MKEMQEAFETMQENWRMMQSSDFDSAAEDAERFEGSFYKFIDAVREWVDALQEKPATLEALLARPELQAFADELPAPLLLNFETELELIFEGITREEDEKYD</sequence>
<name>A0A074MFA4_9BACL</name>
<reference evidence="1 2" key="1">
    <citation type="journal article" date="2013" name="Int. J. Syst. Evol. Microbiol.">
        <title>Tumebacillus flagellatus sp. nov., an alpha-amylase/pullulanase-producing bacterium isolated from cassava wastewater.</title>
        <authorList>
            <person name="Wang Q."/>
            <person name="Xie N."/>
            <person name="Qin Y."/>
            <person name="Shen N."/>
            <person name="Zhu J."/>
            <person name="Mi H."/>
            <person name="Huang R."/>
        </authorList>
    </citation>
    <scope>NUCLEOTIDE SEQUENCE [LARGE SCALE GENOMIC DNA]</scope>
    <source>
        <strain evidence="1 2">GST4</strain>
    </source>
</reference>
<dbReference type="eggNOG" id="ENOG5032YZ3">
    <property type="taxonomic scope" value="Bacteria"/>
</dbReference>
<dbReference type="STRING" id="1157490.EL26_05045"/>
<dbReference type="Proteomes" id="UP000027931">
    <property type="component" value="Unassembled WGS sequence"/>
</dbReference>
<proteinExistence type="predicted"/>